<dbReference type="GO" id="GO:0003755">
    <property type="term" value="F:peptidyl-prolyl cis-trans isomerase activity"/>
    <property type="evidence" value="ECO:0007669"/>
    <property type="project" value="UniProtKB-KW"/>
</dbReference>
<dbReference type="PROSITE" id="PS50059">
    <property type="entry name" value="FKBP_PPIASE"/>
    <property type="match status" value="1"/>
</dbReference>
<sequence length="182" mass="19470">MKKTFVVPLMTFAVAVLTLASCMKTDNTPQCTGYSLSQDRQVIDSFINDKGMSYMDFNSDINAYIGITNPGEGSMPAADSVISYKYSISLMDGTSLGTSDTISRNTNTGMLLKLSDFVNTNGVATVEYTVLSQLRKGGTAKVILPSSVYFGCNSQNTADGKVIPGNSQLIYDFTLTGVASNQ</sequence>
<evidence type="ECO:0000313" key="8">
    <source>
        <dbReference type="Proteomes" id="UP000077667"/>
    </source>
</evidence>
<organism evidence="7 8">
    <name type="scientific">Niabella ginsenosidivorans</name>
    <dbReference type="NCBI Taxonomy" id="1176587"/>
    <lineage>
        <taxon>Bacteria</taxon>
        <taxon>Pseudomonadati</taxon>
        <taxon>Bacteroidota</taxon>
        <taxon>Chitinophagia</taxon>
        <taxon>Chitinophagales</taxon>
        <taxon>Chitinophagaceae</taxon>
        <taxon>Niabella</taxon>
    </lineage>
</organism>
<dbReference type="InterPro" id="IPR001179">
    <property type="entry name" value="PPIase_FKBP_dom"/>
</dbReference>
<dbReference type="OrthoDB" id="676330at2"/>
<feature type="chain" id="PRO_5008389649" description="peptidylprolyl isomerase" evidence="5">
    <location>
        <begin position="21"/>
        <end position="182"/>
    </location>
</feature>
<gene>
    <name evidence="7" type="ORF">A8C56_01335</name>
</gene>
<evidence type="ECO:0000256" key="5">
    <source>
        <dbReference type="SAM" id="SignalP"/>
    </source>
</evidence>
<evidence type="ECO:0000313" key="7">
    <source>
        <dbReference type="EMBL" id="ANH79794.1"/>
    </source>
</evidence>
<evidence type="ECO:0000256" key="2">
    <source>
        <dbReference type="ARBA" id="ARBA00013194"/>
    </source>
</evidence>
<dbReference type="KEGG" id="nia:A8C56_01335"/>
<evidence type="ECO:0000256" key="4">
    <source>
        <dbReference type="PROSITE-ProRule" id="PRU00277"/>
    </source>
</evidence>
<feature type="domain" description="PPIase FKBP-type" evidence="6">
    <location>
        <begin position="79"/>
        <end position="179"/>
    </location>
</feature>
<evidence type="ECO:0000256" key="1">
    <source>
        <dbReference type="ARBA" id="ARBA00000971"/>
    </source>
</evidence>
<protein>
    <recommendedName>
        <fullName evidence="2 4">peptidylprolyl isomerase</fullName>
        <ecNumber evidence="2 4">5.2.1.8</ecNumber>
    </recommendedName>
</protein>
<keyword evidence="5" id="KW-0732">Signal</keyword>
<comment type="catalytic activity">
    <reaction evidence="1 4">
        <text>[protein]-peptidylproline (omega=180) = [protein]-peptidylproline (omega=0)</text>
        <dbReference type="Rhea" id="RHEA:16237"/>
        <dbReference type="Rhea" id="RHEA-COMP:10747"/>
        <dbReference type="Rhea" id="RHEA-COMP:10748"/>
        <dbReference type="ChEBI" id="CHEBI:83833"/>
        <dbReference type="ChEBI" id="CHEBI:83834"/>
        <dbReference type="EC" id="5.2.1.8"/>
    </reaction>
</comment>
<feature type="signal peptide" evidence="5">
    <location>
        <begin position="1"/>
        <end position="20"/>
    </location>
</feature>
<evidence type="ECO:0000259" key="6">
    <source>
        <dbReference type="PROSITE" id="PS50059"/>
    </source>
</evidence>
<keyword evidence="4" id="KW-0413">Isomerase</keyword>
<dbReference type="STRING" id="1176587.A8C56_01335"/>
<dbReference type="SUPFAM" id="SSF54534">
    <property type="entry name" value="FKBP-like"/>
    <property type="match status" value="1"/>
</dbReference>
<proteinExistence type="predicted"/>
<reference evidence="7 8" key="1">
    <citation type="submission" date="2016-05" db="EMBL/GenBank/DDBJ databases">
        <title>Niabella ginsenosidivorans BS26 whole genome sequencing.</title>
        <authorList>
            <person name="Im W.T."/>
            <person name="Siddiqi M.Z."/>
        </authorList>
    </citation>
    <scope>NUCLEOTIDE SEQUENCE [LARGE SCALE GENOMIC DNA]</scope>
    <source>
        <strain evidence="7 8">BS26</strain>
    </source>
</reference>
<dbReference type="PROSITE" id="PS51257">
    <property type="entry name" value="PROKAR_LIPOPROTEIN"/>
    <property type="match status" value="1"/>
</dbReference>
<name>A0A1A9HZP8_9BACT</name>
<dbReference type="Proteomes" id="UP000077667">
    <property type="component" value="Chromosome"/>
</dbReference>
<dbReference type="AlphaFoldDB" id="A0A1A9HZP8"/>
<keyword evidence="3 4" id="KW-0697">Rotamase</keyword>
<dbReference type="Gene3D" id="3.10.50.40">
    <property type="match status" value="1"/>
</dbReference>
<dbReference type="InterPro" id="IPR046357">
    <property type="entry name" value="PPIase_dom_sf"/>
</dbReference>
<evidence type="ECO:0000256" key="3">
    <source>
        <dbReference type="ARBA" id="ARBA00023110"/>
    </source>
</evidence>
<keyword evidence="8" id="KW-1185">Reference proteome</keyword>
<accession>A0A1A9HZP8</accession>
<dbReference type="EMBL" id="CP015772">
    <property type="protein sequence ID" value="ANH79794.1"/>
    <property type="molecule type" value="Genomic_DNA"/>
</dbReference>
<dbReference type="RefSeq" id="WP_067751044.1">
    <property type="nucleotide sequence ID" value="NZ_CP015772.1"/>
</dbReference>
<dbReference type="EC" id="5.2.1.8" evidence="2 4"/>